<reference evidence="2" key="1">
    <citation type="submission" date="2021-01" db="EMBL/GenBank/DDBJ databases">
        <authorList>
            <consortium name="Genoscope - CEA"/>
            <person name="William W."/>
        </authorList>
    </citation>
    <scope>NUCLEOTIDE SEQUENCE</scope>
</reference>
<keyword evidence="1" id="KW-0812">Transmembrane</keyword>
<keyword evidence="1" id="KW-1133">Transmembrane helix</keyword>
<dbReference type="OMA" id="DEIQFFY"/>
<dbReference type="AlphaFoldDB" id="A0A8S1VMU7"/>
<dbReference type="OrthoDB" id="306473at2759"/>
<evidence type="ECO:0000256" key="1">
    <source>
        <dbReference type="SAM" id="Phobius"/>
    </source>
</evidence>
<evidence type="ECO:0000313" key="3">
    <source>
        <dbReference type="Proteomes" id="UP000683925"/>
    </source>
</evidence>
<dbReference type="Proteomes" id="UP000683925">
    <property type="component" value="Unassembled WGS sequence"/>
</dbReference>
<evidence type="ECO:0008006" key="4">
    <source>
        <dbReference type="Google" id="ProtNLM"/>
    </source>
</evidence>
<name>A0A8S1VMU7_PAROT</name>
<protein>
    <recommendedName>
        <fullName evidence="4">EGF-like domain-containing protein</fullName>
    </recommendedName>
</protein>
<feature type="transmembrane region" description="Helical" evidence="1">
    <location>
        <begin position="277"/>
        <end position="302"/>
    </location>
</feature>
<comment type="caution">
    <text evidence="2">The sequence shown here is derived from an EMBL/GenBank/DDBJ whole genome shotgun (WGS) entry which is preliminary data.</text>
</comment>
<accession>A0A8S1VMU7</accession>
<dbReference type="EMBL" id="CAJJDP010000067">
    <property type="protein sequence ID" value="CAD8176932.1"/>
    <property type="molecule type" value="Genomic_DNA"/>
</dbReference>
<gene>
    <name evidence="2" type="ORF">POCTA_138.1.T0680035</name>
</gene>
<evidence type="ECO:0000313" key="2">
    <source>
        <dbReference type="EMBL" id="CAD8176932.1"/>
    </source>
</evidence>
<keyword evidence="3" id="KW-1185">Reference proteome</keyword>
<organism evidence="2 3">
    <name type="scientific">Paramecium octaurelia</name>
    <dbReference type="NCBI Taxonomy" id="43137"/>
    <lineage>
        <taxon>Eukaryota</taxon>
        <taxon>Sar</taxon>
        <taxon>Alveolata</taxon>
        <taxon>Ciliophora</taxon>
        <taxon>Intramacronucleata</taxon>
        <taxon>Oligohymenophorea</taxon>
        <taxon>Peniculida</taxon>
        <taxon>Parameciidae</taxon>
        <taxon>Paramecium</taxon>
    </lineage>
</organism>
<keyword evidence="1" id="KW-0472">Membrane</keyword>
<proteinExistence type="predicted"/>
<sequence>MLILFFFFLLTEQQRDIEFNDKFYWTSMDSVNDKNIYRITNLEQPYYYVQVTLLQQDLSYFLLYDLNQIPKLNESPGDYVRTTRFLKIEPNGKIIYITASSNSTSGYYNIAIWGSKKEYCDNSCSYYGECTDDGCECISGYISTDCHQTALQVQESQTQINLFGDEIQFFYLNIGDYKEMDIQLRLSTDSSQGIEIFIELTNAIIIPNQNYHDAEGMIKQQIIYESQPLDFKIKSAIYEYDNIQVVFGARQLNGRLNSLVSTLLIEISTYNMSENTISIIVIIIIVIVISAAVIIIIIMFFVCKNIRSRKLLLQQQRLRMAMYGESSGNQQKDQINIFDYLSPVQIDVLNNQDDCIICLQKLNDELEVRQTCCQYQMIVQIQSPFPFFLYKRVAQQQQKRMSCLQSQFSSERWSNKYNSSIMTQIFILNQINQLFNNEKYQ</sequence>